<evidence type="ECO:0000313" key="13">
    <source>
        <dbReference type="Proteomes" id="UP000010366"/>
    </source>
</evidence>
<dbReference type="CDD" id="cd14014">
    <property type="entry name" value="STKc_PknB_like"/>
    <property type="match status" value="1"/>
</dbReference>
<comment type="catalytic activity">
    <reaction evidence="9">
        <text>L-seryl-[protein] + ATP = O-phospho-L-seryl-[protein] + ADP + H(+)</text>
        <dbReference type="Rhea" id="RHEA:17989"/>
        <dbReference type="Rhea" id="RHEA-COMP:9863"/>
        <dbReference type="Rhea" id="RHEA-COMP:11604"/>
        <dbReference type="ChEBI" id="CHEBI:15378"/>
        <dbReference type="ChEBI" id="CHEBI:29999"/>
        <dbReference type="ChEBI" id="CHEBI:30616"/>
        <dbReference type="ChEBI" id="CHEBI:83421"/>
        <dbReference type="ChEBI" id="CHEBI:456216"/>
        <dbReference type="EC" id="2.7.11.1"/>
    </reaction>
</comment>
<keyword evidence="13" id="KW-1185">Reference proteome</keyword>
<dbReference type="eggNOG" id="COG0457">
    <property type="taxonomic scope" value="Bacteria"/>
</dbReference>
<dbReference type="Gene3D" id="1.10.510.10">
    <property type="entry name" value="Transferase(Phosphotransferase) domain 1"/>
    <property type="match status" value="1"/>
</dbReference>
<dbReference type="EC" id="2.7.11.1" evidence="1"/>
<keyword evidence="6 12" id="KW-0418">Kinase</keyword>
<evidence type="ECO:0000256" key="5">
    <source>
        <dbReference type="ARBA" id="ARBA00022741"/>
    </source>
</evidence>
<dbReference type="PROSITE" id="PS50011">
    <property type="entry name" value="PROTEIN_KINASE_DOM"/>
    <property type="match status" value="1"/>
</dbReference>
<dbReference type="SUPFAM" id="SSF48452">
    <property type="entry name" value="TPR-like"/>
    <property type="match status" value="1"/>
</dbReference>
<dbReference type="Proteomes" id="UP000010366">
    <property type="component" value="Chromosome"/>
</dbReference>
<dbReference type="InterPro" id="IPR011990">
    <property type="entry name" value="TPR-like_helical_dom_sf"/>
</dbReference>
<evidence type="ECO:0000256" key="8">
    <source>
        <dbReference type="ARBA" id="ARBA00047899"/>
    </source>
</evidence>
<evidence type="ECO:0000259" key="11">
    <source>
        <dbReference type="PROSITE" id="PS50011"/>
    </source>
</evidence>
<dbReference type="PANTHER" id="PTHR24363">
    <property type="entry name" value="SERINE/THREONINE PROTEIN KINASE"/>
    <property type="match status" value="1"/>
</dbReference>
<dbReference type="Pfam" id="PF16919">
    <property type="entry name" value="PknG_rubred"/>
    <property type="match status" value="1"/>
</dbReference>
<keyword evidence="7" id="KW-0067">ATP-binding</keyword>
<evidence type="ECO:0000313" key="12">
    <source>
        <dbReference type="EMBL" id="AFY96184.1"/>
    </source>
</evidence>
<accession>K9UPQ1</accession>
<dbReference type="PANTHER" id="PTHR24363:SF0">
    <property type="entry name" value="SERINE_THREONINE KINASE LIKE DOMAIN CONTAINING 1"/>
    <property type="match status" value="1"/>
</dbReference>
<dbReference type="PATRIC" id="fig|1173020.3.peg.6077"/>
<evidence type="ECO:0000256" key="1">
    <source>
        <dbReference type="ARBA" id="ARBA00012513"/>
    </source>
</evidence>
<dbReference type="Pfam" id="PF00069">
    <property type="entry name" value="Pkinase"/>
    <property type="match status" value="1"/>
</dbReference>
<dbReference type="HOGENOM" id="CLU_011707_0_0_3"/>
<dbReference type="AlphaFoldDB" id="K9UPQ1"/>
<dbReference type="OrthoDB" id="137117at2"/>
<evidence type="ECO:0000256" key="2">
    <source>
        <dbReference type="ARBA" id="ARBA00014676"/>
    </source>
</evidence>
<dbReference type="KEGG" id="cmp:Cha6605_5297"/>
<evidence type="ECO:0000256" key="9">
    <source>
        <dbReference type="ARBA" id="ARBA00048679"/>
    </source>
</evidence>
<dbReference type="GO" id="GO:0004674">
    <property type="term" value="F:protein serine/threonine kinase activity"/>
    <property type="evidence" value="ECO:0007669"/>
    <property type="project" value="UniProtKB-KW"/>
</dbReference>
<dbReference type="STRING" id="1173020.Cha6605_5297"/>
<evidence type="ECO:0000256" key="6">
    <source>
        <dbReference type="ARBA" id="ARBA00022777"/>
    </source>
</evidence>
<organism evidence="12 13">
    <name type="scientific">Chamaesiphon minutus (strain ATCC 27169 / PCC 6605)</name>
    <dbReference type="NCBI Taxonomy" id="1173020"/>
    <lineage>
        <taxon>Bacteria</taxon>
        <taxon>Bacillati</taxon>
        <taxon>Cyanobacteriota</taxon>
        <taxon>Cyanophyceae</taxon>
        <taxon>Gomontiellales</taxon>
        <taxon>Chamaesiphonaceae</taxon>
        <taxon>Chamaesiphon</taxon>
    </lineage>
</organism>
<sequence>MSKLTCTRNNCNGTIDDGYCDTCGMAALKSQSELDIALAATASNQPAQSSSSSLKTAPNSASVTGTGSSPTNNRSSRSGTRRSAPTAGKSSRRQLGAGLVSIPELPSTAPELAVLAEAKVPENKRFCAGCNQAVKRDKGFCTKCGQKYNFVPSLAPGDVVGGQYEVKGAIAYGGLGWIYLGFDNLLSRYVVLKGLLNSEDAASAAVALAERQFLAAVKHPNIVGIYNFVTHAAEGYIVMEYVGGKTLKEIRKERGTLPVAEAIAYIHRVLGAFAYLHQLGLVYCDFKPDNVMLEGDDIKLIDLGGARKIDDPDGDIYGTIGYAAPEAGEGPTVVSDLFTIGRTLAVLVTNISGFSTEHQYTLPSAQSDSVFAQQESLYRFLLKATAPAADDRFQNAEEMAEQLLGVLREVVAAETKTPRPANSSLFDGDRLALIASGDFSPIKPSYLHLPNLLIDPKDPAANVILNASMTTDRDRRIEQLKKVVKQVPISIEAKLRLATNLIDRGATESAGDFTEAELLLEQVAQQDAWDWRVDWYRGKSLLAQNRPQEAQAAFDRVYFDLPGELAPKLAFALAAEQGQNYQLAAQMYEIVERTDLNYPTAAFGLTRCRLMQGDRNAAVTALQHVPPTSNLYTRAKVEIARILVDRQLPVAINIPKHPQPTIDELKSANQTLESLTLEGIEKYRLDRQVLETALNLLTSKAIAAQNNLTILGQPLEEIKLREGLEKVLRSMAHLSTGEEKILLVDEANRVRPKTLF</sequence>
<dbReference type="InterPro" id="IPR011009">
    <property type="entry name" value="Kinase-like_dom_sf"/>
</dbReference>
<dbReference type="RefSeq" id="WP_015162268.1">
    <property type="nucleotide sequence ID" value="NC_019697.1"/>
</dbReference>
<reference evidence="12 13" key="1">
    <citation type="submission" date="2012-05" db="EMBL/GenBank/DDBJ databases">
        <title>Finished chromosome of genome of Chamaesiphon sp. PCC 6605.</title>
        <authorList>
            <consortium name="US DOE Joint Genome Institute"/>
            <person name="Gugger M."/>
            <person name="Coursin T."/>
            <person name="Rippka R."/>
            <person name="Tandeau De Marsac N."/>
            <person name="Huntemann M."/>
            <person name="Wei C.-L."/>
            <person name="Han J."/>
            <person name="Detter J.C."/>
            <person name="Han C."/>
            <person name="Tapia R."/>
            <person name="Chen A."/>
            <person name="Kyrpides N."/>
            <person name="Mavromatis K."/>
            <person name="Markowitz V."/>
            <person name="Szeto E."/>
            <person name="Ivanova N."/>
            <person name="Pagani I."/>
            <person name="Pati A."/>
            <person name="Goodwin L."/>
            <person name="Nordberg H.P."/>
            <person name="Cantor M.N."/>
            <person name="Hua S.X."/>
            <person name="Woyke T."/>
            <person name="Kerfeld C.A."/>
        </authorList>
    </citation>
    <scope>NUCLEOTIDE SEQUENCE [LARGE SCALE GENOMIC DNA]</scope>
    <source>
        <strain evidence="13">ATCC 27169 / PCC 6605</strain>
    </source>
</reference>
<dbReference type="InterPro" id="IPR031634">
    <property type="entry name" value="PknG_rubred"/>
</dbReference>
<dbReference type="InterPro" id="IPR031636">
    <property type="entry name" value="PknG_TPR"/>
</dbReference>
<name>K9UPQ1_CHAP6</name>
<feature type="domain" description="Protein kinase" evidence="11">
    <location>
        <begin position="164"/>
        <end position="434"/>
    </location>
</feature>
<dbReference type="Pfam" id="PF16918">
    <property type="entry name" value="PknG_TPR"/>
    <property type="match status" value="1"/>
</dbReference>
<protein>
    <recommendedName>
        <fullName evidence="2">Serine/threonine-protein kinase PknG</fullName>
        <ecNumber evidence="1">2.7.11.1</ecNumber>
    </recommendedName>
</protein>
<dbReference type="Gene3D" id="1.25.40.10">
    <property type="entry name" value="Tetratricopeptide repeat domain"/>
    <property type="match status" value="2"/>
</dbReference>
<dbReference type="Gene3D" id="3.30.200.20">
    <property type="entry name" value="Phosphorylase Kinase, domain 1"/>
    <property type="match status" value="1"/>
</dbReference>
<dbReference type="InterPro" id="IPR008271">
    <property type="entry name" value="Ser/Thr_kinase_AS"/>
</dbReference>
<feature type="compositionally biased region" description="Low complexity" evidence="10">
    <location>
        <begin position="44"/>
        <end position="87"/>
    </location>
</feature>
<comment type="catalytic activity">
    <reaction evidence="8">
        <text>L-threonyl-[protein] + ATP = O-phospho-L-threonyl-[protein] + ADP + H(+)</text>
        <dbReference type="Rhea" id="RHEA:46608"/>
        <dbReference type="Rhea" id="RHEA-COMP:11060"/>
        <dbReference type="Rhea" id="RHEA-COMP:11605"/>
        <dbReference type="ChEBI" id="CHEBI:15378"/>
        <dbReference type="ChEBI" id="CHEBI:30013"/>
        <dbReference type="ChEBI" id="CHEBI:30616"/>
        <dbReference type="ChEBI" id="CHEBI:61977"/>
        <dbReference type="ChEBI" id="CHEBI:456216"/>
        <dbReference type="EC" id="2.7.11.1"/>
    </reaction>
</comment>
<gene>
    <name evidence="12" type="ORF">Cha6605_5297</name>
</gene>
<evidence type="ECO:0000256" key="10">
    <source>
        <dbReference type="SAM" id="MobiDB-lite"/>
    </source>
</evidence>
<feature type="region of interest" description="Disordered" evidence="10">
    <location>
        <begin position="44"/>
        <end position="95"/>
    </location>
</feature>
<dbReference type="EMBL" id="CP003600">
    <property type="protein sequence ID" value="AFY96184.1"/>
    <property type="molecule type" value="Genomic_DNA"/>
</dbReference>
<evidence type="ECO:0000256" key="7">
    <source>
        <dbReference type="ARBA" id="ARBA00022840"/>
    </source>
</evidence>
<keyword evidence="3 12" id="KW-0723">Serine/threonine-protein kinase</keyword>
<dbReference type="PROSITE" id="PS00108">
    <property type="entry name" value="PROTEIN_KINASE_ST"/>
    <property type="match status" value="1"/>
</dbReference>
<keyword evidence="5" id="KW-0547">Nucleotide-binding</keyword>
<evidence type="ECO:0000256" key="4">
    <source>
        <dbReference type="ARBA" id="ARBA00022679"/>
    </source>
</evidence>
<dbReference type="eggNOG" id="COG0515">
    <property type="taxonomic scope" value="Bacteria"/>
</dbReference>
<keyword evidence="4" id="KW-0808">Transferase</keyword>
<evidence type="ECO:0000256" key="3">
    <source>
        <dbReference type="ARBA" id="ARBA00022527"/>
    </source>
</evidence>
<dbReference type="GO" id="GO:0005524">
    <property type="term" value="F:ATP binding"/>
    <property type="evidence" value="ECO:0007669"/>
    <property type="project" value="UniProtKB-KW"/>
</dbReference>
<proteinExistence type="predicted"/>
<dbReference type="SUPFAM" id="SSF56112">
    <property type="entry name" value="Protein kinase-like (PK-like)"/>
    <property type="match status" value="1"/>
</dbReference>
<dbReference type="InterPro" id="IPR000719">
    <property type="entry name" value="Prot_kinase_dom"/>
</dbReference>